<gene>
    <name evidence="1" type="ORF">GCM10012284_02840</name>
</gene>
<reference evidence="1" key="2">
    <citation type="submission" date="2020-09" db="EMBL/GenBank/DDBJ databases">
        <authorList>
            <person name="Sun Q."/>
            <person name="Zhou Y."/>
        </authorList>
    </citation>
    <scope>NUCLEOTIDE SEQUENCE</scope>
    <source>
        <strain evidence="1">CGMCC 4.7299</strain>
    </source>
</reference>
<name>A0A8J3BS21_9ACTN</name>
<sequence length="71" mass="8203">MTDDSAPLVVEPMTILVCAFHVRRDDRLDSLADDIVALLEPDGTVLDLSRFDRRADVVELRKIDRRPKERR</sequence>
<evidence type="ECO:0000313" key="1">
    <source>
        <dbReference type="EMBL" id="GGK72476.1"/>
    </source>
</evidence>
<dbReference type="AlphaFoldDB" id="A0A8J3BS21"/>
<reference evidence="1" key="1">
    <citation type="journal article" date="2014" name="Int. J. Syst. Evol. Microbiol.">
        <title>Complete genome sequence of Corynebacterium casei LMG S-19264T (=DSM 44701T), isolated from a smear-ripened cheese.</title>
        <authorList>
            <consortium name="US DOE Joint Genome Institute (JGI-PGF)"/>
            <person name="Walter F."/>
            <person name="Albersmeier A."/>
            <person name="Kalinowski J."/>
            <person name="Ruckert C."/>
        </authorList>
    </citation>
    <scope>NUCLEOTIDE SEQUENCE</scope>
    <source>
        <strain evidence="1">CGMCC 4.7299</strain>
    </source>
</reference>
<evidence type="ECO:0000313" key="2">
    <source>
        <dbReference type="Proteomes" id="UP000656042"/>
    </source>
</evidence>
<protein>
    <submittedName>
        <fullName evidence="1">Uncharacterized protein</fullName>
    </submittedName>
</protein>
<keyword evidence="2" id="KW-1185">Reference proteome</keyword>
<dbReference type="Proteomes" id="UP000656042">
    <property type="component" value="Unassembled WGS sequence"/>
</dbReference>
<accession>A0A8J3BS21</accession>
<proteinExistence type="predicted"/>
<dbReference type="EMBL" id="BMMX01000001">
    <property type="protein sequence ID" value="GGK72476.1"/>
    <property type="molecule type" value="Genomic_DNA"/>
</dbReference>
<dbReference type="RefSeq" id="WP_189077165.1">
    <property type="nucleotide sequence ID" value="NZ_BMMX01000001.1"/>
</dbReference>
<comment type="caution">
    <text evidence="1">The sequence shown here is derived from an EMBL/GenBank/DDBJ whole genome shotgun (WGS) entry which is preliminary data.</text>
</comment>
<organism evidence="1 2">
    <name type="scientific">Mangrovihabitans endophyticus</name>
    <dbReference type="NCBI Taxonomy" id="1751298"/>
    <lineage>
        <taxon>Bacteria</taxon>
        <taxon>Bacillati</taxon>
        <taxon>Actinomycetota</taxon>
        <taxon>Actinomycetes</taxon>
        <taxon>Micromonosporales</taxon>
        <taxon>Micromonosporaceae</taxon>
        <taxon>Mangrovihabitans</taxon>
    </lineage>
</organism>